<dbReference type="Gene3D" id="3.80.10.10">
    <property type="entry name" value="Ribonuclease Inhibitor"/>
    <property type="match status" value="1"/>
</dbReference>
<accession>A0AAD5Q5Y7</accession>
<sequence length="496" mass="54447">MDCGAPPLFRIACVNISTGDGKLIATVARSGVPSAITTDSNWTWTLAPSESESDAAGEEWKASKTLLAASNIVRLSLCVSQPSNDTRLQFNRLHELLHSQPLAIKDFEIRCWFSALAGQTVAEVAEREGFLRALANALFAPDSMLRPDRLVVSGGINECDMIKMIEQISSSQTVPAERFRFRRLVCDGWSWPYNQVTGSMGQNLEELLRLIGGAESLLIPGCEETSKHMSVLDIAAIRSCKSLDVSVSSSTWSLAPASTDDQANEKSSQVQSLTLRLSGHDDSDASKAVEWLLRRMGRSLLSLTLMPYCYCMSFCGEAVEAIVRECPSLEALDVGRCLTSSFVAQLVDSLGASGSSRLRQLALECAEPVETLSPLVAALATPLHPLSRSLQELRLNIGDPWHTDEDANLLFTAIGEMLDVNERLERVTIQCVEGTVVDHARVFAVVPAPLRCRLALLSAVWRYELPELALQTMFQMAGRRTRRLRFELLDLQSIFG</sequence>
<comment type="caution">
    <text evidence="1">The sequence shown here is derived from an EMBL/GenBank/DDBJ whole genome shotgun (WGS) entry which is preliminary data.</text>
</comment>
<reference evidence="1" key="1">
    <citation type="submission" date="2021-12" db="EMBL/GenBank/DDBJ databases">
        <title>Prjna785345.</title>
        <authorList>
            <person name="Rujirawat T."/>
            <person name="Krajaejun T."/>
        </authorList>
    </citation>
    <scope>NUCLEOTIDE SEQUENCE</scope>
    <source>
        <strain evidence="1">Pi057C3</strain>
    </source>
</reference>
<evidence type="ECO:0000313" key="2">
    <source>
        <dbReference type="Proteomes" id="UP001209570"/>
    </source>
</evidence>
<organism evidence="1 2">
    <name type="scientific">Pythium insidiosum</name>
    <name type="common">Pythiosis disease agent</name>
    <dbReference type="NCBI Taxonomy" id="114742"/>
    <lineage>
        <taxon>Eukaryota</taxon>
        <taxon>Sar</taxon>
        <taxon>Stramenopiles</taxon>
        <taxon>Oomycota</taxon>
        <taxon>Peronosporomycetes</taxon>
        <taxon>Pythiales</taxon>
        <taxon>Pythiaceae</taxon>
        <taxon>Pythium</taxon>
    </lineage>
</organism>
<dbReference type="InterPro" id="IPR032675">
    <property type="entry name" value="LRR_dom_sf"/>
</dbReference>
<evidence type="ECO:0000313" key="1">
    <source>
        <dbReference type="EMBL" id="KAJ0392320.1"/>
    </source>
</evidence>
<dbReference type="AlphaFoldDB" id="A0AAD5Q5Y7"/>
<protein>
    <submittedName>
        <fullName evidence="1">Uncharacterized protein</fullName>
    </submittedName>
</protein>
<dbReference type="EMBL" id="JAKCXM010000664">
    <property type="protein sequence ID" value="KAJ0392320.1"/>
    <property type="molecule type" value="Genomic_DNA"/>
</dbReference>
<dbReference type="Proteomes" id="UP001209570">
    <property type="component" value="Unassembled WGS sequence"/>
</dbReference>
<name>A0AAD5Q5Y7_PYTIN</name>
<keyword evidence="2" id="KW-1185">Reference proteome</keyword>
<proteinExistence type="predicted"/>
<gene>
    <name evidence="1" type="ORF">P43SY_001458</name>
</gene>